<dbReference type="AlphaFoldDB" id="A0AAE4FQW6"/>
<organism evidence="2 3">
    <name type="scientific">Pseudocalidococcus azoricus BACA0444</name>
    <dbReference type="NCBI Taxonomy" id="2918990"/>
    <lineage>
        <taxon>Bacteria</taxon>
        <taxon>Bacillati</taxon>
        <taxon>Cyanobacteriota</taxon>
        <taxon>Cyanophyceae</taxon>
        <taxon>Acaryochloridales</taxon>
        <taxon>Thermosynechococcaceae</taxon>
        <taxon>Pseudocalidococcus</taxon>
        <taxon>Pseudocalidococcus azoricus</taxon>
    </lineage>
</organism>
<dbReference type="Pfam" id="PF11850">
    <property type="entry name" value="DUF3370"/>
    <property type="match status" value="1"/>
</dbReference>
<protein>
    <submittedName>
        <fullName evidence="2">DUF3370 domain-containing protein</fullName>
    </submittedName>
</protein>
<evidence type="ECO:0000313" key="3">
    <source>
        <dbReference type="Proteomes" id="UP001268256"/>
    </source>
</evidence>
<keyword evidence="3" id="KW-1185">Reference proteome</keyword>
<name>A0AAE4FQW6_9CYAN</name>
<proteinExistence type="predicted"/>
<gene>
    <name evidence="2" type="ORF">RIF25_01000</name>
</gene>
<reference evidence="3" key="1">
    <citation type="submission" date="2023-07" db="EMBL/GenBank/DDBJ databases">
        <authorList>
            <person name="Luz R."/>
            <person name="Cordeiro R."/>
            <person name="Fonseca A."/>
            <person name="Goncalves V."/>
        </authorList>
    </citation>
    <scope>NUCLEOTIDE SEQUENCE [LARGE SCALE GENOMIC DNA]</scope>
    <source>
        <strain evidence="3">BACA0444</strain>
    </source>
</reference>
<dbReference type="EMBL" id="JAVMIP010000001">
    <property type="protein sequence ID" value="MDS3859375.1"/>
    <property type="molecule type" value="Genomic_DNA"/>
</dbReference>
<evidence type="ECO:0000256" key="1">
    <source>
        <dbReference type="SAM" id="SignalP"/>
    </source>
</evidence>
<dbReference type="InterPro" id="IPR021801">
    <property type="entry name" value="DUF3370"/>
</dbReference>
<keyword evidence="1" id="KW-0732">Signal</keyword>
<dbReference type="Proteomes" id="UP001268256">
    <property type="component" value="Unassembled WGS sequence"/>
</dbReference>
<feature type="chain" id="PRO_5041899780" evidence="1">
    <location>
        <begin position="26"/>
        <end position="457"/>
    </location>
</feature>
<evidence type="ECO:0000313" key="2">
    <source>
        <dbReference type="EMBL" id="MDS3859375.1"/>
    </source>
</evidence>
<comment type="caution">
    <text evidence="2">The sequence shown here is derived from an EMBL/GenBank/DDBJ whole genome shotgun (WGS) entry which is preliminary data.</text>
</comment>
<feature type="signal peptide" evidence="1">
    <location>
        <begin position="1"/>
        <end position="25"/>
    </location>
</feature>
<accession>A0AAE4FQW6</accession>
<sequence length="457" mass="49896">MPLAGQFTGLTLAMLSLALPLRAFAQTTPPPETILQPQKVLPLPGGLDQVRVFNSNSPEVVSQAGILLSTFPPQGMATPTAHLNTRFQGRFDIFAHHIAKPATPEDLRTLYLGVIAQNPTHKPVTINILQAASYVSQPDAPFIPLPDVQNNDSGMIYAGPGDRVMTEILRGQRQAIFPPQVVIPPQSSALLLNLPISVKELTPPLNGRSALLRLRSNGPVYLASLGLYARQDAQGQETPPSLEDWQTLLKTGSLVTPRDKPPSVPGRPGPIIYSRVAGVGVGSRWYNQTTKLEIPRPGERFSFPLSTVIGGTLGTGQVQAAPLIARYPDTAYQAHGNYGIEYDLNFPLFNPTNQPQTITLTIQSPVKTNLAEPGLRFLNPPPNRIFFRGTVRFRYRDDAGTPQSQSFHLVQKQGQQGPELLRLTLQPQETRLVQVNFLYPPDATPVQVLTLANLTQP</sequence>